<dbReference type="PANTHER" id="PTHR48229:SF1">
    <property type="entry name" value="ALPHA METHYLACYL-COA RACEMASE-RELATED"/>
    <property type="match status" value="1"/>
</dbReference>
<protein>
    <submittedName>
        <fullName evidence="1">Uncharacterized protein</fullName>
    </submittedName>
</protein>
<dbReference type="PANTHER" id="PTHR48229">
    <property type="entry name" value="CAIB/BAIF FAMILY ENZYME (AFU_ORTHOLOGUE AFUA_1G05360)-RELATED"/>
    <property type="match status" value="1"/>
</dbReference>
<dbReference type="EMBL" id="CAJSTJ010000151">
    <property type="protein sequence ID" value="CAG7562588.1"/>
    <property type="molecule type" value="Genomic_DNA"/>
</dbReference>
<comment type="caution">
    <text evidence="1">The sequence shown here is derived from an EMBL/GenBank/DDBJ whole genome shotgun (WGS) entry which is preliminary data.</text>
</comment>
<dbReference type="GO" id="GO:0003824">
    <property type="term" value="F:catalytic activity"/>
    <property type="evidence" value="ECO:0007669"/>
    <property type="project" value="InterPro"/>
</dbReference>
<gene>
    <name evidence="1" type="ORF">FEQUK3_LOCUS8284</name>
</gene>
<dbReference type="Pfam" id="PF02515">
    <property type="entry name" value="CoA_transf_3"/>
    <property type="match status" value="1"/>
</dbReference>
<sequence>MANREINEGVYGPGTFVDAKDTSLPEECYRLLKHLANITPGFLRNEADLDAVIFHGQDLPIIPGPLKSQAMSAVFNAMIGVVGKDICSIRGFETGKIDIDVDKAGLYPATPALVSISGKGVAEIQRDGTIFKVGRDVDGKILTRNAMHFRTWAIYPTKDPQVWYQILGNLDPAGFLRAYGLDPEAPVSTRDEAYELIKSVTVKYSAAELDMKNMEHGFCGQTCFTPAQWRETQMAKRLSEHPVIDVKRKREASDLPPVPFPISKDPRPLAGIKVVELARVIAGPAMGAALAALGADVIKVFSPNLHDLQPLSVSLTAGKRTCALDLTVQEDRDKLQSLIQDADVVVQAFRKGSMERKGFGLDDVLEMATSRKKGIVYVDLNCYGPDGYYAERPGFQQIADAASGCCYVVGKSLGLPEGTAVLPPLPIADMLSGAVGVIDIMMALRARALQGGSYHAAVALTSVDTIQLEKEVGLYPPETVKKIQDKYQFGNMTPDLHVEELLYVLGDAWMKNSDLLTRPGYMVNFPETAWGENHSILSPIMKYENDAASPRWDHGPVPYLLHKDTDWS</sequence>
<name>A0A8J2J8J8_FUSEQ</name>
<accession>A0A8J2J8J8</accession>
<evidence type="ECO:0000313" key="2">
    <source>
        <dbReference type="Proteomes" id="UP000693738"/>
    </source>
</evidence>
<reference evidence="1" key="1">
    <citation type="submission" date="2021-05" db="EMBL/GenBank/DDBJ databases">
        <authorList>
            <person name="Khan N."/>
        </authorList>
    </citation>
    <scope>NUCLEOTIDE SEQUENCE</scope>
</reference>
<evidence type="ECO:0000313" key="1">
    <source>
        <dbReference type="EMBL" id="CAG7562588.1"/>
    </source>
</evidence>
<organism evidence="1 2">
    <name type="scientific">Fusarium equiseti</name>
    <name type="common">Fusarium scirpi</name>
    <dbReference type="NCBI Taxonomy" id="61235"/>
    <lineage>
        <taxon>Eukaryota</taxon>
        <taxon>Fungi</taxon>
        <taxon>Dikarya</taxon>
        <taxon>Ascomycota</taxon>
        <taxon>Pezizomycotina</taxon>
        <taxon>Sordariomycetes</taxon>
        <taxon>Hypocreomycetidae</taxon>
        <taxon>Hypocreales</taxon>
        <taxon>Nectriaceae</taxon>
        <taxon>Fusarium</taxon>
        <taxon>Fusarium incarnatum-equiseti species complex</taxon>
    </lineage>
</organism>
<dbReference type="Proteomes" id="UP000693738">
    <property type="component" value="Unassembled WGS sequence"/>
</dbReference>
<dbReference type="InterPro" id="IPR003673">
    <property type="entry name" value="CoA-Trfase_fam_III"/>
</dbReference>
<dbReference type="AlphaFoldDB" id="A0A8J2J8J8"/>
<proteinExistence type="predicted"/>
<dbReference type="InterPro" id="IPR052985">
    <property type="entry name" value="CoA-trans_III_biosynth/detox"/>
</dbReference>